<feature type="non-terminal residue" evidence="4">
    <location>
        <position position="1"/>
    </location>
</feature>
<dbReference type="PANTHER" id="PTHR24096:SF149">
    <property type="entry name" value="AMP-BINDING DOMAIN-CONTAINING PROTEIN-RELATED"/>
    <property type="match status" value="1"/>
</dbReference>
<comment type="similarity">
    <text evidence="1">Belongs to the ATP-dependent AMP-binding enzyme family.</text>
</comment>
<dbReference type="Gene3D" id="3.40.50.12780">
    <property type="entry name" value="N-terminal domain of ligase-like"/>
    <property type="match status" value="1"/>
</dbReference>
<dbReference type="InterPro" id="IPR042099">
    <property type="entry name" value="ANL_N_sf"/>
</dbReference>
<protein>
    <recommendedName>
        <fullName evidence="3">AMP-binding enzyme C-terminal domain-containing protein</fullName>
    </recommendedName>
</protein>
<proteinExistence type="inferred from homology"/>
<dbReference type="InterPro" id="IPR025110">
    <property type="entry name" value="AMP-bd_C"/>
</dbReference>
<dbReference type="Gene3D" id="3.30.300.30">
    <property type="match status" value="1"/>
</dbReference>
<evidence type="ECO:0000256" key="2">
    <source>
        <dbReference type="ARBA" id="ARBA00022598"/>
    </source>
</evidence>
<dbReference type="EMBL" id="BART01020805">
    <property type="protein sequence ID" value="GAG92520.1"/>
    <property type="molecule type" value="Genomic_DNA"/>
</dbReference>
<dbReference type="GO" id="GO:0016405">
    <property type="term" value="F:CoA-ligase activity"/>
    <property type="evidence" value="ECO:0007669"/>
    <property type="project" value="TreeGrafter"/>
</dbReference>
<dbReference type="SUPFAM" id="SSF56801">
    <property type="entry name" value="Acetyl-CoA synthetase-like"/>
    <property type="match status" value="1"/>
</dbReference>
<evidence type="ECO:0000256" key="1">
    <source>
        <dbReference type="ARBA" id="ARBA00006432"/>
    </source>
</evidence>
<keyword evidence="2" id="KW-0436">Ligase</keyword>
<dbReference type="Pfam" id="PF13193">
    <property type="entry name" value="AMP-binding_C"/>
    <property type="match status" value="1"/>
</dbReference>
<dbReference type="InterPro" id="IPR045851">
    <property type="entry name" value="AMP-bd_C_sf"/>
</dbReference>
<name>X1BBX8_9ZZZZ</name>
<gene>
    <name evidence="4" type="ORF">S01H4_38555</name>
</gene>
<evidence type="ECO:0000313" key="4">
    <source>
        <dbReference type="EMBL" id="GAG92520.1"/>
    </source>
</evidence>
<feature type="domain" description="AMP-binding enzyme C-terminal" evidence="3">
    <location>
        <begin position="44"/>
        <end position="123"/>
    </location>
</feature>
<organism evidence="4">
    <name type="scientific">marine sediment metagenome</name>
    <dbReference type="NCBI Taxonomy" id="412755"/>
    <lineage>
        <taxon>unclassified sequences</taxon>
        <taxon>metagenomes</taxon>
        <taxon>ecological metagenomes</taxon>
    </lineage>
</organism>
<comment type="caution">
    <text evidence="4">The sequence shown here is derived from an EMBL/GenBank/DDBJ whole genome shotgun (WGS) entry which is preliminary data.</text>
</comment>
<accession>X1BBX8</accession>
<sequence length="138" mass="15557">KKWDGRLWLLTGDIGFMNKDGTIAIRDRKKQLIKVAGHSVFPAEVETMLMSHEAVSEAAVAGLPDPKGKVGEITKAWVALKPEYKGKITEDELIAWTVKNMTKWKCPAIIDFIDEIPKNVLGKIQRRTLQEADPLYKK</sequence>
<reference evidence="4" key="1">
    <citation type="journal article" date="2014" name="Front. Microbiol.">
        <title>High frequency of phylogenetically diverse reductive dehalogenase-homologous genes in deep subseafloor sedimentary metagenomes.</title>
        <authorList>
            <person name="Kawai M."/>
            <person name="Futagami T."/>
            <person name="Toyoda A."/>
            <person name="Takaki Y."/>
            <person name="Nishi S."/>
            <person name="Hori S."/>
            <person name="Arai W."/>
            <person name="Tsubouchi T."/>
            <person name="Morono Y."/>
            <person name="Uchiyama I."/>
            <person name="Ito T."/>
            <person name="Fujiyama A."/>
            <person name="Inagaki F."/>
            <person name="Takami H."/>
        </authorList>
    </citation>
    <scope>NUCLEOTIDE SEQUENCE</scope>
    <source>
        <strain evidence="4">Expedition CK06-06</strain>
    </source>
</reference>
<evidence type="ECO:0000259" key="3">
    <source>
        <dbReference type="Pfam" id="PF13193"/>
    </source>
</evidence>
<dbReference type="AlphaFoldDB" id="X1BBX8"/>
<dbReference type="PANTHER" id="PTHR24096">
    <property type="entry name" value="LONG-CHAIN-FATTY-ACID--COA LIGASE"/>
    <property type="match status" value="1"/>
</dbReference>